<dbReference type="GO" id="GO:0030527">
    <property type="term" value="F:structural constituent of chromatin"/>
    <property type="evidence" value="ECO:0007669"/>
    <property type="project" value="InterPro"/>
</dbReference>
<evidence type="ECO:0000313" key="4">
    <source>
        <dbReference type="Proteomes" id="UP000095751"/>
    </source>
</evidence>
<dbReference type="GO" id="GO:0003677">
    <property type="term" value="F:DNA binding"/>
    <property type="evidence" value="ECO:0007669"/>
    <property type="project" value="UniProtKB-KW"/>
</dbReference>
<dbReference type="EMBL" id="KV784361">
    <property type="protein sequence ID" value="OEU13407.1"/>
    <property type="molecule type" value="Genomic_DNA"/>
</dbReference>
<dbReference type="InterPro" id="IPR010992">
    <property type="entry name" value="IHF-like_DNA-bd_dom_sf"/>
</dbReference>
<dbReference type="Pfam" id="PF00216">
    <property type="entry name" value="Bac_DNA_binding"/>
    <property type="match status" value="1"/>
</dbReference>
<keyword evidence="1" id="KW-0238">DNA-binding</keyword>
<accession>A0A1E7F5I0</accession>
<dbReference type="OrthoDB" id="47346at2759"/>
<organism evidence="3 4">
    <name type="scientific">Fragilariopsis cylindrus CCMP1102</name>
    <dbReference type="NCBI Taxonomy" id="635003"/>
    <lineage>
        <taxon>Eukaryota</taxon>
        <taxon>Sar</taxon>
        <taxon>Stramenopiles</taxon>
        <taxon>Ochrophyta</taxon>
        <taxon>Bacillariophyta</taxon>
        <taxon>Bacillariophyceae</taxon>
        <taxon>Bacillariophycidae</taxon>
        <taxon>Bacillariales</taxon>
        <taxon>Bacillariaceae</taxon>
        <taxon>Fragilariopsis</taxon>
    </lineage>
</organism>
<name>A0A1E7F5I0_9STRA</name>
<dbReference type="KEGG" id="fcy:FRACYDRAFT_269806"/>
<proteinExistence type="inferred from homology"/>
<dbReference type="PANTHER" id="PTHR33175">
    <property type="entry name" value="DNA-BINDING PROTEIN HU"/>
    <property type="match status" value="1"/>
</dbReference>
<evidence type="ECO:0000256" key="1">
    <source>
        <dbReference type="ARBA" id="ARBA00023125"/>
    </source>
</evidence>
<dbReference type="SMART" id="SM00411">
    <property type="entry name" value="BHL"/>
    <property type="match status" value="1"/>
</dbReference>
<dbReference type="SUPFAM" id="SSF47729">
    <property type="entry name" value="IHF-like DNA-binding proteins"/>
    <property type="match status" value="1"/>
</dbReference>
<evidence type="ECO:0000313" key="3">
    <source>
        <dbReference type="EMBL" id="OEU13407.1"/>
    </source>
</evidence>
<dbReference type="PANTHER" id="PTHR33175:SF3">
    <property type="entry name" value="DNA-BINDING PROTEIN HU-BETA"/>
    <property type="match status" value="1"/>
</dbReference>
<dbReference type="InterPro" id="IPR000119">
    <property type="entry name" value="Hist_DNA-bd"/>
</dbReference>
<sequence length="149" mass="16620">MSLIYRSVQAQVTRQCRSSSFVATGSKPTSTMFSSFYNQRSYSTTGVDETEVKDKTVITVNRSQIIEEIRTTYDLPKKTSERILATILDSIAEAVTDGKEVRLSSFGKFDSFMSKPTKGINPTTLGAIDIPSKQRFRFKAYPGFNKSSS</sequence>
<gene>
    <name evidence="3" type="ORF">FRACYDRAFT_269806</name>
</gene>
<dbReference type="Gene3D" id="4.10.520.10">
    <property type="entry name" value="IHF-like DNA-binding proteins"/>
    <property type="match status" value="1"/>
</dbReference>
<keyword evidence="4" id="KW-1185">Reference proteome</keyword>
<dbReference type="InParanoid" id="A0A1E7F5I0"/>
<evidence type="ECO:0000256" key="2">
    <source>
        <dbReference type="RuleBase" id="RU003939"/>
    </source>
</evidence>
<comment type="similarity">
    <text evidence="2">Belongs to the bacterial histone-like protein family.</text>
</comment>
<dbReference type="Proteomes" id="UP000095751">
    <property type="component" value="Unassembled WGS sequence"/>
</dbReference>
<dbReference type="AlphaFoldDB" id="A0A1E7F5I0"/>
<reference evidence="3 4" key="1">
    <citation type="submission" date="2016-09" db="EMBL/GenBank/DDBJ databases">
        <title>Extensive genetic diversity and differential bi-allelic expression allows diatom success in the polar Southern Ocean.</title>
        <authorList>
            <consortium name="DOE Joint Genome Institute"/>
            <person name="Mock T."/>
            <person name="Otillar R.P."/>
            <person name="Strauss J."/>
            <person name="Dupont C."/>
            <person name="Frickenhaus S."/>
            <person name="Maumus F."/>
            <person name="Mcmullan M."/>
            <person name="Sanges R."/>
            <person name="Schmutz J."/>
            <person name="Toseland A."/>
            <person name="Valas R."/>
            <person name="Veluchamy A."/>
            <person name="Ward B.J."/>
            <person name="Allen A."/>
            <person name="Barry K."/>
            <person name="Falciatore A."/>
            <person name="Ferrante M."/>
            <person name="Fortunato A.E."/>
            <person name="Gloeckner G."/>
            <person name="Gruber A."/>
            <person name="Hipkin R."/>
            <person name="Janech M."/>
            <person name="Kroth P."/>
            <person name="Leese F."/>
            <person name="Lindquist E."/>
            <person name="Lyon B.R."/>
            <person name="Martin J."/>
            <person name="Mayer C."/>
            <person name="Parker M."/>
            <person name="Quesneville H."/>
            <person name="Raymond J."/>
            <person name="Uhlig C."/>
            <person name="Valentin K.U."/>
            <person name="Worden A.Z."/>
            <person name="Armbrust E.V."/>
            <person name="Bowler C."/>
            <person name="Green B."/>
            <person name="Moulton V."/>
            <person name="Van Oosterhout C."/>
            <person name="Grigoriev I."/>
        </authorList>
    </citation>
    <scope>NUCLEOTIDE SEQUENCE [LARGE SCALE GENOMIC DNA]</scope>
    <source>
        <strain evidence="3 4">CCMP1102</strain>
    </source>
</reference>
<protein>
    <submittedName>
        <fullName evidence="3">Uncharacterized protein</fullName>
    </submittedName>
</protein>
<dbReference type="CDD" id="cd00591">
    <property type="entry name" value="HU_IHF"/>
    <property type="match status" value="1"/>
</dbReference>